<evidence type="ECO:0000313" key="1">
    <source>
        <dbReference type="EMBL" id="APG41561.1"/>
    </source>
</evidence>
<reference evidence="1" key="1">
    <citation type="journal article" date="2014" name="J. Virol.">
        <title>Elephant endotheliotropic herpesviruses EEHV1A, EEHV1B, and EEHV2 from cases of hemorrhagic disease are highly diverged from other mammalian herpesviruses and may form a new subfamily.</title>
        <authorList>
            <person name="Richman LK"/>
            <person name="Zong JC"/>
            <person name="Latimer EM"/>
            <person name="Lock J"/>
            <person name="Fleischer RC"/>
            <person name="Heaggans SY"/>
            <person name="Hayward GS."/>
        </authorList>
    </citation>
    <scope>NUCLEOTIDE SEQUENCE</scope>
    <source>
        <strain evidence="1">Daizy/NAP72</strain>
    </source>
</reference>
<proteinExistence type="predicted"/>
<protein>
    <submittedName>
        <fullName evidence="1">Glycoprotein vIgFam6</fullName>
    </submittedName>
</protein>
<reference evidence="1" key="2">
    <citation type="submission" date="2016-08" db="EMBL/GenBank/DDBJ databases">
        <title>Extraordinary levels of hypervariability and flexibility within a 10-kb multigene immunoglobulin and G-protein coupled receptor family-encoding segment of the genomes from 35 strains of elephant endotheliotropic herpesvirus 1 (EEHV1).</title>
        <authorList>
            <person name="Zong J.-C."/>
            <person name="Long S.Y."/>
            <person name="Heaggans S.Y."/>
            <person name="Latimer E.M."/>
            <person name="Zachariah A."/>
            <person name="Hayward G.S."/>
        </authorList>
    </citation>
    <scope>NUCLEOTIDE SEQUENCE</scope>
    <source>
        <strain evidence="1">Daizy/NAP72</strain>
    </source>
</reference>
<gene>
    <name evidence="1" type="primary">E60</name>
</gene>
<sequence>MGGGERRKECCITFLILNILGIYANRYPCKEDDERYEHSKNITLNTINNKVTITLPLEQNGTHTLIHNDTIIYTSVDYTVDPYKAHITLSLMCKNSSGKYMLQSEDDKYVSCQLFYIHTNCTHVSKNSALLTWIANSCPICYTIPTWAVIVNLIK</sequence>
<dbReference type="EMBL" id="KX759153">
    <property type="protein sequence ID" value="APG41561.1"/>
    <property type="molecule type" value="Genomic_DNA"/>
</dbReference>
<name>A0A1L3HP00_ELHV1</name>
<organism evidence="1">
    <name type="scientific">Elephant endotheliotropic herpesvirus 1A</name>
    <dbReference type="NCBI Taxonomy" id="759753"/>
    <lineage>
        <taxon>Viruses</taxon>
        <taxon>Duplodnaviria</taxon>
        <taxon>Heunggongvirae</taxon>
        <taxon>Peploviricota</taxon>
        <taxon>Herviviricetes</taxon>
        <taxon>Herpesvirales</taxon>
        <taxon>Orthoherpesviridae</taxon>
        <taxon>Betaherpesvirinae</taxon>
        <taxon>Proboscivirus</taxon>
        <taxon>Proboscivirus elephantidbeta1</taxon>
        <taxon>Elephantid herpesvirus 1</taxon>
    </lineage>
</organism>
<accession>A0A1L3HP00</accession>